<comment type="caution">
    <text evidence="2">The sequence shown here is derived from an EMBL/GenBank/DDBJ whole genome shotgun (WGS) entry which is preliminary data.</text>
</comment>
<keyword evidence="1" id="KW-1133">Transmembrane helix</keyword>
<dbReference type="InterPro" id="IPR019664">
    <property type="entry name" value="Uncharacterised_Ycf51"/>
</dbReference>
<sequence length="172" mass="18180">MLSTTDFLTYSRWVGIGTLTMAGIAVIAFGFKWGIRFRLVGVTGFMGVLTAGLFALSLVPLTHTQIPGAAKFSLVYDNGATQAVITVPPDLTTEGLTATLQQAAADLFSPGRLGLGRDQLIIIARTVIHPQPGVSQPLVLGQVTRSLTSRSDDDMVIQINAPNLQKAQASVS</sequence>
<evidence type="ECO:0000313" key="2">
    <source>
        <dbReference type="EMBL" id="MDG2991339.1"/>
    </source>
</evidence>
<keyword evidence="1" id="KW-0812">Transmembrane</keyword>
<dbReference type="Pfam" id="PF10726">
    <property type="entry name" value="DUF2518"/>
    <property type="match status" value="1"/>
</dbReference>
<proteinExistence type="predicted"/>
<feature type="transmembrane region" description="Helical" evidence="1">
    <location>
        <begin position="38"/>
        <end position="59"/>
    </location>
</feature>
<dbReference type="Proteomes" id="UP001154265">
    <property type="component" value="Unassembled WGS sequence"/>
</dbReference>
<keyword evidence="3" id="KW-1185">Reference proteome</keyword>
<dbReference type="EMBL" id="JAKKUT010000002">
    <property type="protein sequence ID" value="MDG2991339.1"/>
    <property type="molecule type" value="Genomic_DNA"/>
</dbReference>
<organism evidence="2 3">
    <name type="scientific">Candidatus Synechococcus calcipolaris G9</name>
    <dbReference type="NCBI Taxonomy" id="1497997"/>
    <lineage>
        <taxon>Bacteria</taxon>
        <taxon>Bacillati</taxon>
        <taxon>Cyanobacteriota</taxon>
        <taxon>Cyanophyceae</taxon>
        <taxon>Synechococcales</taxon>
        <taxon>Synechococcaceae</taxon>
        <taxon>Synechococcus</taxon>
    </lineage>
</organism>
<reference evidence="2" key="2">
    <citation type="submission" date="2022-01" db="EMBL/GenBank/DDBJ databases">
        <authorList>
            <person name="Zivanovic Y."/>
            <person name="Moreira D."/>
            <person name="Lopez-Garcia P."/>
        </authorList>
    </citation>
    <scope>NUCLEOTIDE SEQUENCE</scope>
    <source>
        <strain evidence="2">G9</strain>
    </source>
</reference>
<gene>
    <name evidence="2" type="ORF">L3556_10415</name>
</gene>
<reference evidence="2" key="1">
    <citation type="journal article" date="2022" name="Genome Biol. Evol.">
        <title>A New Gene Family Diagnostic for Intracellular Biomineralization of Amorphous Ca Carbonates by Cyanobacteria.</title>
        <authorList>
            <person name="Benzerara K."/>
            <person name="Duprat E."/>
            <person name="Bitard-Feildel T."/>
            <person name="Caumes G."/>
            <person name="Cassier-Chauvat C."/>
            <person name="Chauvat F."/>
            <person name="Dezi M."/>
            <person name="Diop S.I."/>
            <person name="Gaschignard G."/>
            <person name="Gorgen S."/>
            <person name="Gugger M."/>
            <person name="Lopez-Garcia P."/>
            <person name="Millet M."/>
            <person name="Skouri-Panet F."/>
            <person name="Moreira D."/>
            <person name="Callebaut I."/>
        </authorList>
    </citation>
    <scope>NUCLEOTIDE SEQUENCE</scope>
    <source>
        <strain evidence="2">G9</strain>
    </source>
</reference>
<name>A0ABT6F0E6_9SYNE</name>
<accession>A0ABT6F0E6</accession>
<protein>
    <submittedName>
        <fullName evidence="2">Ycf51 family protein</fullName>
    </submittedName>
</protein>
<dbReference type="RefSeq" id="WP_277867209.1">
    <property type="nucleotide sequence ID" value="NZ_JAKKUT010000002.1"/>
</dbReference>
<keyword evidence="1" id="KW-0472">Membrane</keyword>
<evidence type="ECO:0000313" key="3">
    <source>
        <dbReference type="Proteomes" id="UP001154265"/>
    </source>
</evidence>
<evidence type="ECO:0000256" key="1">
    <source>
        <dbReference type="SAM" id="Phobius"/>
    </source>
</evidence>
<feature type="transmembrane region" description="Helical" evidence="1">
    <location>
        <begin position="12"/>
        <end position="31"/>
    </location>
</feature>